<dbReference type="InterPro" id="IPR056924">
    <property type="entry name" value="SH3_Tf2-1"/>
</dbReference>
<feature type="region of interest" description="Disordered" evidence="1">
    <location>
        <begin position="183"/>
        <end position="220"/>
    </location>
</feature>
<dbReference type="GO" id="GO:0003676">
    <property type="term" value="F:nucleic acid binding"/>
    <property type="evidence" value="ECO:0007669"/>
    <property type="project" value="InterPro"/>
</dbReference>
<protein>
    <submittedName>
        <fullName evidence="5">Uncharacterized protein</fullName>
    </submittedName>
</protein>
<feature type="region of interest" description="Disordered" evidence="1">
    <location>
        <begin position="432"/>
        <end position="452"/>
    </location>
</feature>
<dbReference type="SUPFAM" id="SSF56672">
    <property type="entry name" value="DNA/RNA polymerases"/>
    <property type="match status" value="1"/>
</dbReference>
<organism evidence="5">
    <name type="scientific">Tanacetum cinerariifolium</name>
    <name type="common">Dalmatian daisy</name>
    <name type="synonym">Chrysanthemum cinerariifolium</name>
    <dbReference type="NCBI Taxonomy" id="118510"/>
    <lineage>
        <taxon>Eukaryota</taxon>
        <taxon>Viridiplantae</taxon>
        <taxon>Streptophyta</taxon>
        <taxon>Embryophyta</taxon>
        <taxon>Tracheophyta</taxon>
        <taxon>Spermatophyta</taxon>
        <taxon>Magnoliopsida</taxon>
        <taxon>eudicotyledons</taxon>
        <taxon>Gunneridae</taxon>
        <taxon>Pentapetalae</taxon>
        <taxon>asterids</taxon>
        <taxon>campanulids</taxon>
        <taxon>Asterales</taxon>
        <taxon>Asteraceae</taxon>
        <taxon>Asteroideae</taxon>
        <taxon>Anthemideae</taxon>
        <taxon>Anthemidinae</taxon>
        <taxon>Tanacetum</taxon>
    </lineage>
</organism>
<evidence type="ECO:0000259" key="4">
    <source>
        <dbReference type="Pfam" id="PF24626"/>
    </source>
</evidence>
<evidence type="ECO:0000256" key="1">
    <source>
        <dbReference type="SAM" id="MobiDB-lite"/>
    </source>
</evidence>
<dbReference type="Pfam" id="PF24626">
    <property type="entry name" value="SH3_Tf2-1"/>
    <property type="match status" value="1"/>
</dbReference>
<feature type="transmembrane region" description="Helical" evidence="2">
    <location>
        <begin position="21"/>
        <end position="42"/>
    </location>
</feature>
<dbReference type="InterPro" id="IPR043128">
    <property type="entry name" value="Rev_trsase/Diguanyl_cyclase"/>
</dbReference>
<feature type="compositionally biased region" description="Basic and acidic residues" evidence="1">
    <location>
        <begin position="197"/>
        <end position="207"/>
    </location>
</feature>
<feature type="domain" description="Integrase zinc-binding" evidence="3">
    <location>
        <begin position="784"/>
        <end position="833"/>
    </location>
</feature>
<dbReference type="Gene3D" id="3.30.420.10">
    <property type="entry name" value="Ribonuclease H-like superfamily/Ribonuclease H"/>
    <property type="match status" value="1"/>
</dbReference>
<name>A0A6L2J5N6_TANCI</name>
<keyword evidence="2" id="KW-0472">Membrane</keyword>
<feature type="compositionally biased region" description="Acidic residues" evidence="1">
    <location>
        <begin position="184"/>
        <end position="196"/>
    </location>
</feature>
<keyword evidence="2" id="KW-1133">Transmembrane helix</keyword>
<dbReference type="InterPro" id="IPR041588">
    <property type="entry name" value="Integrase_H2C2"/>
</dbReference>
<dbReference type="SUPFAM" id="SSF53098">
    <property type="entry name" value="Ribonuclease H-like"/>
    <property type="match status" value="1"/>
</dbReference>
<dbReference type="InterPro" id="IPR043502">
    <property type="entry name" value="DNA/RNA_pol_sf"/>
</dbReference>
<dbReference type="Gene3D" id="1.10.340.70">
    <property type="match status" value="1"/>
</dbReference>
<dbReference type="Pfam" id="PF08284">
    <property type="entry name" value="RVP_2"/>
    <property type="match status" value="1"/>
</dbReference>
<feature type="compositionally biased region" description="Basic and acidic residues" evidence="1">
    <location>
        <begin position="434"/>
        <end position="445"/>
    </location>
</feature>
<dbReference type="PANTHER" id="PTHR45835">
    <property type="entry name" value="YALI0A06105P"/>
    <property type="match status" value="1"/>
</dbReference>
<proteinExistence type="predicted"/>
<dbReference type="Gene3D" id="3.30.70.270">
    <property type="match status" value="1"/>
</dbReference>
<accession>A0A6L2J5N6</accession>
<reference evidence="5" key="1">
    <citation type="journal article" date="2019" name="Sci. Rep.">
        <title>Draft genome of Tanacetum cinerariifolium, the natural source of mosquito coil.</title>
        <authorList>
            <person name="Yamashiro T."/>
            <person name="Shiraishi A."/>
            <person name="Satake H."/>
            <person name="Nakayama K."/>
        </authorList>
    </citation>
    <scope>NUCLEOTIDE SEQUENCE</scope>
</reference>
<sequence>MKDRKKSTSFVKKDCQQSSIGLIYGSFETMMVMCMDAMMDWITNSGDLYQMTTKLYLFFDFMYGLPKTFWAKATCMTAYVIDTSPLKTLEKNIPAKMWSGHLGDCRMLRVMGSVTYSHVKQDQLEPKVKRKKKLNEPLTYQERFSYEGSSKWKDHMKERMDSLRKNKTSKEVLEAKMVEIMKVEEEEEEEEEEEKEESVKKRSKEASKMGSNSEPPGYAAIDNEVESDLESTAMNEPKCKEMKDTCVKMASSRRSGPSNDENLDIVAIVGQQLQTIIPQIVTQENNNMNNANANGGNGRNGRNRRNNGCSYKTFLACNPRDYDGNGGVVALTMWIEKMEYVIENSGCAKNQTDLFKALLVEEFYPSNKMEKLESEFWNHTMIRANHSGYTDRFHELAKLVPHLVTPESKRIESAILKAEILTDEAVRCGTLTRSSEKRKEMEEISKQGSSWKDNKKTKVGKVFVATSTPRNENVAPILSVLSVQLIQRVDFVGGNRPALEGNQNTQNNRNQARGRAFSVNAVDALQNPNIVTGTFSLNDHFAIVLFISGADFSFISTNFAPLLNVKHSIISPRNVIEVANVCHEKVVRILLEGGEVLRVQGERTLGGMKTLMSTKAEEPELSDIPIVRDFIEVFPEDFLGLPPQQQVEFRIDLIPGATPVVKSPYRLAPSEMQELSEQLQELQTKEDHEVHLKLVLELLKKERLYAKFSKCDLWLQGVHFLGLVVNHNGIHVDPTQIEAFKEENAPAERLHGLDQQMERKEDKSLYFMDRIWVSLVGGGRTINMDEAHKTRYSVHPRADKMYYDLRDMYWWPTMKRDIATYVSKCLTCSKVKVEHQRPSGLLQQPEIPEWKWDNITRDFITKLSRTKIGHDTIRKALGTRLDMSTAYHPQTDGQSKRTIQTLEDMLRACVIDFGGSWDVNLPLAEFSYENSYHSSIRCAPFEALCGRKCRRKPLEFEVRDQVLPKVSLWKGVIHFGKKGKLAPKYVRPFEIIKRVGPVAYRLGLPEELSSVHDTFQVSNLKKCLADANLHMPLDEIKVDKTIRLI</sequence>
<dbReference type="Pfam" id="PF17921">
    <property type="entry name" value="Integrase_H2C2"/>
    <property type="match status" value="1"/>
</dbReference>
<dbReference type="AlphaFoldDB" id="A0A6L2J5N6"/>
<evidence type="ECO:0000256" key="2">
    <source>
        <dbReference type="SAM" id="Phobius"/>
    </source>
</evidence>
<dbReference type="InterPro" id="IPR036397">
    <property type="entry name" value="RNaseH_sf"/>
</dbReference>
<evidence type="ECO:0000259" key="3">
    <source>
        <dbReference type="Pfam" id="PF17921"/>
    </source>
</evidence>
<feature type="domain" description="Tf2-1-like SH3-like" evidence="4">
    <location>
        <begin position="960"/>
        <end position="1023"/>
    </location>
</feature>
<dbReference type="InterPro" id="IPR012337">
    <property type="entry name" value="RNaseH-like_sf"/>
</dbReference>
<keyword evidence="2" id="KW-0812">Transmembrane</keyword>
<dbReference type="PANTHER" id="PTHR45835:SF103">
    <property type="entry name" value="RNA-DIRECTED DNA POLYMERASE"/>
    <property type="match status" value="1"/>
</dbReference>
<dbReference type="EMBL" id="BKCJ010000304">
    <property type="protein sequence ID" value="GEU31960.1"/>
    <property type="molecule type" value="Genomic_DNA"/>
</dbReference>
<evidence type="ECO:0000313" key="5">
    <source>
        <dbReference type="EMBL" id="GEU31960.1"/>
    </source>
</evidence>
<comment type="caution">
    <text evidence="5">The sequence shown here is derived from an EMBL/GenBank/DDBJ whole genome shotgun (WGS) entry which is preliminary data.</text>
</comment>
<gene>
    <name evidence="5" type="ORF">Tci_003938</name>
</gene>